<dbReference type="PANTHER" id="PTHR15237">
    <property type="entry name" value="DNA REPAIR PROTEIN RAD9"/>
    <property type="match status" value="1"/>
</dbReference>
<organism evidence="12">
    <name type="scientific">Trichuris suis</name>
    <name type="common">pig whipworm</name>
    <dbReference type="NCBI Taxonomy" id="68888"/>
    <lineage>
        <taxon>Eukaryota</taxon>
        <taxon>Metazoa</taxon>
        <taxon>Ecdysozoa</taxon>
        <taxon>Nematoda</taxon>
        <taxon>Enoplea</taxon>
        <taxon>Dorylaimia</taxon>
        <taxon>Trichinellida</taxon>
        <taxon>Trichuridae</taxon>
        <taxon>Trichuris</taxon>
    </lineage>
</organism>
<reference evidence="12" key="1">
    <citation type="journal article" date="2014" name="Nat. Genet.">
        <title>Genome and transcriptome of the porcine whipworm Trichuris suis.</title>
        <authorList>
            <person name="Jex A.R."/>
            <person name="Nejsum P."/>
            <person name="Schwarz E.M."/>
            <person name="Hu L."/>
            <person name="Young N.D."/>
            <person name="Hall R.S."/>
            <person name="Korhonen P.K."/>
            <person name="Liao S."/>
            <person name="Thamsborg S."/>
            <person name="Xia J."/>
            <person name="Xu P."/>
            <person name="Wang S."/>
            <person name="Scheerlinck J.P."/>
            <person name="Hofmann A."/>
            <person name="Sternberg P.W."/>
            <person name="Wang J."/>
            <person name="Gasser R.B."/>
        </authorList>
    </citation>
    <scope>NUCLEOTIDE SEQUENCE [LARGE SCALE GENOMIC DNA]</scope>
    <source>
        <strain evidence="12">DCEP-RM93F</strain>
    </source>
</reference>
<keyword evidence="5" id="KW-0227">DNA damage</keyword>
<dbReference type="AlphaFoldDB" id="A0A085MW25"/>
<dbReference type="Gene3D" id="3.70.10.10">
    <property type="match status" value="1"/>
</dbReference>
<dbReference type="OrthoDB" id="60092at2759"/>
<proteinExistence type="inferred from homology"/>
<evidence type="ECO:0000256" key="6">
    <source>
        <dbReference type="ARBA" id="ARBA00022801"/>
    </source>
</evidence>
<dbReference type="FunFam" id="3.70.10.10:FF:000005">
    <property type="entry name" value="Cell cycle checkpoint control protein"/>
    <property type="match status" value="1"/>
</dbReference>
<evidence type="ECO:0000256" key="9">
    <source>
        <dbReference type="ARBA" id="ARBA00059283"/>
    </source>
</evidence>
<dbReference type="GO" id="GO:0006281">
    <property type="term" value="P:DNA repair"/>
    <property type="evidence" value="ECO:0007669"/>
    <property type="project" value="TreeGrafter"/>
</dbReference>
<evidence type="ECO:0000256" key="5">
    <source>
        <dbReference type="ARBA" id="ARBA00022763"/>
    </source>
</evidence>
<dbReference type="InterPro" id="IPR007268">
    <property type="entry name" value="Rad9/Ddc1"/>
</dbReference>
<evidence type="ECO:0000256" key="11">
    <source>
        <dbReference type="ARBA" id="ARBA00079896"/>
    </source>
</evidence>
<evidence type="ECO:0000256" key="3">
    <source>
        <dbReference type="ARBA" id="ARBA00022553"/>
    </source>
</evidence>
<dbReference type="GO" id="GO:0071479">
    <property type="term" value="P:cellular response to ionizing radiation"/>
    <property type="evidence" value="ECO:0007669"/>
    <property type="project" value="TreeGrafter"/>
</dbReference>
<evidence type="ECO:0000256" key="8">
    <source>
        <dbReference type="ARBA" id="ARBA00023242"/>
    </source>
</evidence>
<dbReference type="InterPro" id="IPR046938">
    <property type="entry name" value="DNA_clamp_sf"/>
</dbReference>
<evidence type="ECO:0000256" key="1">
    <source>
        <dbReference type="ARBA" id="ARBA00004123"/>
    </source>
</evidence>
<dbReference type="Pfam" id="PF04139">
    <property type="entry name" value="Rad9"/>
    <property type="match status" value="1"/>
</dbReference>
<sequence>MECSLTSGNAKILYRAIQALSKLGSDDLYFDAKASGLSLKAVSKSGSAFAYFTFSPLFFVSFTLGQTSNAPSTNVLSANDRTSPNYCKIGMRSALLTLKSLASVDSVRIEIDTDNCYVQFACLFRQGILRTYQLPLLQCEVMQPLFDKSACQNRLVSPCKVILDAVHRSFSTNQQEVVLAVVDREMTFSSYVEDQPDPNKVPRTELRLSAEEFLEFDVAFDTEITFALTEFRALLSFVEHCPVPITFVFGEPGDPAIFSLENIGDYSAEYVLATMTNSALASCNTRPNAKRRKIARSSMATFPVRMNESASQNRTAMTCNISECDNVIEERFTMDEQEATFHFWDIWSQKPASLISSSNSREQMLASDSDFDD</sequence>
<dbReference type="GO" id="GO:0000076">
    <property type="term" value="P:DNA replication checkpoint signaling"/>
    <property type="evidence" value="ECO:0007669"/>
    <property type="project" value="TreeGrafter"/>
</dbReference>
<keyword evidence="3" id="KW-0597">Phosphoprotein</keyword>
<accession>A0A085MW25</accession>
<keyword evidence="4" id="KW-0540">Nuclease</keyword>
<dbReference type="EMBL" id="KL367623">
    <property type="protein sequence ID" value="KFD61421.1"/>
    <property type="molecule type" value="Genomic_DNA"/>
</dbReference>
<dbReference type="GO" id="GO:0004527">
    <property type="term" value="F:exonuclease activity"/>
    <property type="evidence" value="ECO:0007669"/>
    <property type="project" value="UniProtKB-KW"/>
</dbReference>
<dbReference type="PANTHER" id="PTHR15237:SF0">
    <property type="entry name" value="CELL CYCLE CHECKPOINT CONTROL PROTEIN"/>
    <property type="match status" value="1"/>
</dbReference>
<evidence type="ECO:0000256" key="2">
    <source>
        <dbReference type="ARBA" id="ARBA00008494"/>
    </source>
</evidence>
<keyword evidence="8" id="KW-0539">Nucleus</keyword>
<keyword evidence="7" id="KW-0269">Exonuclease</keyword>
<dbReference type="GO" id="GO:0031573">
    <property type="term" value="P:mitotic intra-S DNA damage checkpoint signaling"/>
    <property type="evidence" value="ECO:0007669"/>
    <property type="project" value="TreeGrafter"/>
</dbReference>
<dbReference type="GO" id="GO:0030896">
    <property type="term" value="C:checkpoint clamp complex"/>
    <property type="evidence" value="ECO:0007669"/>
    <property type="project" value="InterPro"/>
</dbReference>
<dbReference type="Proteomes" id="UP000030758">
    <property type="component" value="Unassembled WGS sequence"/>
</dbReference>
<evidence type="ECO:0000313" key="12">
    <source>
        <dbReference type="EMBL" id="KFD61421.1"/>
    </source>
</evidence>
<keyword evidence="6" id="KW-0378">Hydrolase</keyword>
<comment type="subcellular location">
    <subcellularLocation>
        <location evidence="1">Nucleus</location>
    </subcellularLocation>
</comment>
<dbReference type="SUPFAM" id="SSF55979">
    <property type="entry name" value="DNA clamp"/>
    <property type="match status" value="1"/>
</dbReference>
<evidence type="ECO:0000256" key="10">
    <source>
        <dbReference type="ARBA" id="ARBA00069752"/>
    </source>
</evidence>
<gene>
    <name evidence="12" type="ORF">M514_26382</name>
</gene>
<name>A0A085MW25_9BILA</name>
<evidence type="ECO:0000256" key="7">
    <source>
        <dbReference type="ARBA" id="ARBA00022839"/>
    </source>
</evidence>
<protein>
    <recommendedName>
        <fullName evidence="10">Cell cycle checkpoint control protein RAD9A</fullName>
    </recommendedName>
    <alternativeName>
        <fullName evidence="11">DNA repair exonuclease rad9 homolog A</fullName>
    </alternativeName>
</protein>
<comment type="function">
    <text evidence="9">Component of the 9-1-1 cell-cycle checkpoint response complex that plays a major role in DNA repair. The 9-1-1 complex is recruited to DNA lesion upon damage by the RAD17-replication factor C (RFC) clamp loader complex. Acts then as a sliding clamp platform on DNA for several proteins involved in long-patch base excision repair (LP-BER). The 9-1-1 complex stimulates DNA polymerase beta (POLB) activity by increasing its affinity for the 3'-OH end of the primer-template and stabilizes POLB to those sites where LP-BER proceeds; endonuclease FEN1 cleavage activity on substrates with double, nick, or gap flaps of distinct sequences and lengths; and DNA ligase I (LIG1) on long-patch base excision repair substrates. The 9-1-1 complex is necessary for the recruitment of RHNO1 to sites of double-stranded breaks (DSB) occurring during the S phase. RAD9A possesses 3'-&gt;5' double stranded DNA exonuclease activity.</text>
</comment>
<evidence type="ECO:0000256" key="4">
    <source>
        <dbReference type="ARBA" id="ARBA00022722"/>
    </source>
</evidence>
<comment type="similarity">
    <text evidence="2">Belongs to the rad9 family.</text>
</comment>